<evidence type="ECO:0008006" key="3">
    <source>
        <dbReference type="Google" id="ProtNLM"/>
    </source>
</evidence>
<reference evidence="1" key="1">
    <citation type="journal article" date="2021" name="PeerJ">
        <title>Extensive microbial diversity within the chicken gut microbiome revealed by metagenomics and culture.</title>
        <authorList>
            <person name="Gilroy R."/>
            <person name="Ravi A."/>
            <person name="Getino M."/>
            <person name="Pursley I."/>
            <person name="Horton D.L."/>
            <person name="Alikhan N.F."/>
            <person name="Baker D."/>
            <person name="Gharbi K."/>
            <person name="Hall N."/>
            <person name="Watson M."/>
            <person name="Adriaenssens E.M."/>
            <person name="Foster-Nyarko E."/>
            <person name="Jarju S."/>
            <person name="Secka A."/>
            <person name="Antonio M."/>
            <person name="Oren A."/>
            <person name="Chaudhuri R.R."/>
            <person name="La Ragione R."/>
            <person name="Hildebrand F."/>
            <person name="Pallen M.J."/>
        </authorList>
    </citation>
    <scope>NUCLEOTIDE SEQUENCE</scope>
    <source>
        <strain evidence="1">Gambia16-554</strain>
    </source>
</reference>
<protein>
    <recommendedName>
        <fullName evidence="3">Lipoprotein</fullName>
    </recommendedName>
</protein>
<dbReference type="Proteomes" id="UP000824115">
    <property type="component" value="Unassembled WGS sequence"/>
</dbReference>
<dbReference type="EMBL" id="DXAW01000107">
    <property type="protein sequence ID" value="HIZ86066.1"/>
    <property type="molecule type" value="Genomic_DNA"/>
</dbReference>
<evidence type="ECO:0000313" key="1">
    <source>
        <dbReference type="EMBL" id="HIZ86066.1"/>
    </source>
</evidence>
<gene>
    <name evidence="1" type="ORF">IAC04_06215</name>
</gene>
<organism evidence="1 2">
    <name type="scientific">Candidatus Coprenecus stercoravium</name>
    <dbReference type="NCBI Taxonomy" id="2840735"/>
    <lineage>
        <taxon>Bacteria</taxon>
        <taxon>Pseudomonadati</taxon>
        <taxon>Bacteroidota</taxon>
        <taxon>Bacteroidia</taxon>
        <taxon>Bacteroidales</taxon>
        <taxon>Rikenellaceae</taxon>
        <taxon>Rikenellaceae incertae sedis</taxon>
        <taxon>Candidatus Coprenecus</taxon>
    </lineage>
</organism>
<dbReference type="AlphaFoldDB" id="A0A9D2GQ00"/>
<evidence type="ECO:0000313" key="2">
    <source>
        <dbReference type="Proteomes" id="UP000824115"/>
    </source>
</evidence>
<sequence>NMSIRYILLAVMPCVLAVACSRHESDPERGLCPEGVLSGSGRVVVEYFVGGDGSETKAYGENLDASQRISSLKYLLYDESGALLKERDIPDIDTDTKWPLTRDNMTWAQREALKDTLYVSASYTAVFIANAADGLIEGKDVRDDLCLTLPADPFEDGNMFYTYVLPIPGTASPVSQGSLECPVRLHRIVSRTDITRVDPTVDYSTDDDAWNSYISPKVETLYNNTVEQEVKQRVDEVMEKFEESFTLQAIEDVLIPAYLSFASEISSDAVKDYIVSSMREELLSIYNNACVDNDRLRTAVRTWDGEDVSVALENLSNRWRVVAGEPFASGENTEVRGRAEGNSFTVIGFGDGTFNTLISLKFPESNLEIKAPSPGLCLWPGKNIRSTIECEPVAVVKINDVSEQDFLYEGLDLLSVFKTLEHWNDEFEPVIEKVCGQTGEAWSGVASSLTLTISIPSCSEDNISYEASFNNL</sequence>
<accession>A0A9D2GQ00</accession>
<feature type="non-terminal residue" evidence="1">
    <location>
        <position position="1"/>
    </location>
</feature>
<reference evidence="1" key="2">
    <citation type="submission" date="2021-04" db="EMBL/GenBank/DDBJ databases">
        <authorList>
            <person name="Gilroy R."/>
        </authorList>
    </citation>
    <scope>NUCLEOTIDE SEQUENCE</scope>
    <source>
        <strain evidence="1">Gambia16-554</strain>
    </source>
</reference>
<name>A0A9D2GQ00_9BACT</name>
<proteinExistence type="predicted"/>
<comment type="caution">
    <text evidence="1">The sequence shown here is derived from an EMBL/GenBank/DDBJ whole genome shotgun (WGS) entry which is preliminary data.</text>
</comment>